<dbReference type="EMBL" id="UYSG01010912">
    <property type="protein sequence ID" value="VDL59501.1"/>
    <property type="molecule type" value="Genomic_DNA"/>
</dbReference>
<reference evidence="4" key="1">
    <citation type="submission" date="2017-02" db="UniProtKB">
        <authorList>
            <consortium name="WormBaseParasite"/>
        </authorList>
    </citation>
    <scope>IDENTIFICATION</scope>
</reference>
<dbReference type="Proteomes" id="UP000274504">
    <property type="component" value="Unassembled WGS sequence"/>
</dbReference>
<protein>
    <submittedName>
        <fullName evidence="4">BSD domain-containing protein</fullName>
    </submittedName>
</protein>
<feature type="region of interest" description="Disordered" evidence="1">
    <location>
        <begin position="282"/>
        <end position="303"/>
    </location>
</feature>
<feature type="region of interest" description="Disordered" evidence="1">
    <location>
        <begin position="175"/>
        <end position="256"/>
    </location>
</feature>
<proteinExistence type="predicted"/>
<name>A0A0R3SQ60_HYMDI</name>
<feature type="region of interest" description="Disordered" evidence="1">
    <location>
        <begin position="89"/>
        <end position="131"/>
    </location>
</feature>
<evidence type="ECO:0000256" key="1">
    <source>
        <dbReference type="SAM" id="MobiDB-lite"/>
    </source>
</evidence>
<evidence type="ECO:0000313" key="2">
    <source>
        <dbReference type="EMBL" id="VDL59501.1"/>
    </source>
</evidence>
<dbReference type="AlphaFoldDB" id="A0A0R3SQ60"/>
<organism evidence="4">
    <name type="scientific">Hymenolepis diminuta</name>
    <name type="common">Rat tapeworm</name>
    <dbReference type="NCBI Taxonomy" id="6216"/>
    <lineage>
        <taxon>Eukaryota</taxon>
        <taxon>Metazoa</taxon>
        <taxon>Spiralia</taxon>
        <taxon>Lophotrochozoa</taxon>
        <taxon>Platyhelminthes</taxon>
        <taxon>Cestoda</taxon>
        <taxon>Eucestoda</taxon>
        <taxon>Cyclophyllidea</taxon>
        <taxon>Hymenolepididae</taxon>
        <taxon>Hymenolepis</taxon>
    </lineage>
</organism>
<feature type="compositionally biased region" description="Polar residues" evidence="1">
    <location>
        <begin position="283"/>
        <end position="303"/>
    </location>
</feature>
<sequence length="303" mass="34420">MESNTNREEKEINASPRTSQNESDIDDFSTVNTEEEVRETDSDFARLWSEWRSRAACDFRGYFPPRMAVECDLLAVIENELTENIEKILKSESPTSSQSERNEVSVSDASTDEWSSDSRNTSANRSKTSSEEVFSDIDSTYKCNVLDHEYFEYLWNKYNMLKLKAQCTEESPLSHQISKQSNEYNEYSKEESVPTTEEEVEDLLRKLNLTCTDVNDLPGNRPDSPVPSSETDSSDDDDEFDESGSNNTLLDELNSLSLQPYSDVSESFDKASECEWAMDFVASSDTSNTGENSSENLNHPTEE</sequence>
<feature type="compositionally biased region" description="Low complexity" evidence="1">
    <location>
        <begin position="222"/>
        <end position="231"/>
    </location>
</feature>
<feature type="compositionally biased region" description="Polar residues" evidence="1">
    <location>
        <begin position="116"/>
        <end position="127"/>
    </location>
</feature>
<reference evidence="2 3" key="2">
    <citation type="submission" date="2018-11" db="EMBL/GenBank/DDBJ databases">
        <authorList>
            <consortium name="Pathogen Informatics"/>
        </authorList>
    </citation>
    <scope>NUCLEOTIDE SEQUENCE [LARGE SCALE GENOMIC DNA]</scope>
</reference>
<feature type="compositionally biased region" description="Basic and acidic residues" evidence="1">
    <location>
        <begin position="1"/>
        <end position="12"/>
    </location>
</feature>
<gene>
    <name evidence="2" type="ORF">HDID_LOCUS7183</name>
</gene>
<feature type="compositionally biased region" description="Acidic residues" evidence="1">
    <location>
        <begin position="23"/>
        <end position="38"/>
    </location>
</feature>
<feature type="region of interest" description="Disordered" evidence="1">
    <location>
        <begin position="1"/>
        <end position="42"/>
    </location>
</feature>
<accession>A0A0R3SQ60</accession>
<feature type="compositionally biased region" description="Polar residues" evidence="1">
    <location>
        <begin position="92"/>
        <end position="109"/>
    </location>
</feature>
<evidence type="ECO:0000313" key="4">
    <source>
        <dbReference type="WBParaSite" id="HDID_0000718501-mRNA-1"/>
    </source>
</evidence>
<evidence type="ECO:0000313" key="3">
    <source>
        <dbReference type="Proteomes" id="UP000274504"/>
    </source>
</evidence>
<feature type="compositionally biased region" description="Acidic residues" evidence="1">
    <location>
        <begin position="232"/>
        <end position="242"/>
    </location>
</feature>
<dbReference type="WBParaSite" id="HDID_0000718501-mRNA-1">
    <property type="protein sequence ID" value="HDID_0000718501-mRNA-1"/>
    <property type="gene ID" value="HDID_0000718501"/>
</dbReference>
<feature type="compositionally biased region" description="Polar residues" evidence="1">
    <location>
        <begin position="246"/>
        <end position="256"/>
    </location>
</feature>